<dbReference type="Pfam" id="PF00067">
    <property type="entry name" value="p450"/>
    <property type="match status" value="1"/>
</dbReference>
<dbReference type="InterPro" id="IPR053007">
    <property type="entry name" value="CYP450_monoxygenase_sec-met"/>
</dbReference>
<dbReference type="OrthoDB" id="1470350at2759"/>
<feature type="binding site" description="axial binding residue" evidence="5">
    <location>
        <position position="437"/>
    </location>
    <ligand>
        <name>heme</name>
        <dbReference type="ChEBI" id="CHEBI:30413"/>
    </ligand>
    <ligandPart>
        <name>Fe</name>
        <dbReference type="ChEBI" id="CHEBI:18248"/>
    </ligandPart>
</feature>
<comment type="similarity">
    <text evidence="2 6">Belongs to the cytochrome P450 family.</text>
</comment>
<dbReference type="InterPro" id="IPR036396">
    <property type="entry name" value="Cyt_P450_sf"/>
</dbReference>
<dbReference type="PANTHER" id="PTHR47582:SF1">
    <property type="entry name" value="P450, PUTATIVE (EUROFUNG)-RELATED"/>
    <property type="match status" value="1"/>
</dbReference>
<dbReference type="Gene3D" id="1.10.630.10">
    <property type="entry name" value="Cytochrome P450"/>
    <property type="match status" value="1"/>
</dbReference>
<dbReference type="PROSITE" id="PS00086">
    <property type="entry name" value="CYTOCHROME_P450"/>
    <property type="match status" value="1"/>
</dbReference>
<gene>
    <name evidence="7" type="ORF">K504DRAFT_534198</name>
</gene>
<dbReference type="InterPro" id="IPR001128">
    <property type="entry name" value="Cyt_P450"/>
</dbReference>
<evidence type="ECO:0000313" key="7">
    <source>
        <dbReference type="EMBL" id="KAF2708582.1"/>
    </source>
</evidence>
<evidence type="ECO:0000256" key="4">
    <source>
        <dbReference type="ARBA" id="ARBA00023004"/>
    </source>
</evidence>
<keyword evidence="6" id="KW-0560">Oxidoreductase</keyword>
<dbReference type="Proteomes" id="UP000799428">
    <property type="component" value="Unassembled WGS sequence"/>
</dbReference>
<evidence type="ECO:0000256" key="3">
    <source>
        <dbReference type="ARBA" id="ARBA00022723"/>
    </source>
</evidence>
<dbReference type="InterPro" id="IPR017972">
    <property type="entry name" value="Cyt_P450_CS"/>
</dbReference>
<protein>
    <submittedName>
        <fullName evidence="7">Putative cytochrome P450</fullName>
    </submittedName>
</protein>
<dbReference type="PRINTS" id="PR00465">
    <property type="entry name" value="EP450IV"/>
</dbReference>
<proteinExistence type="inferred from homology"/>
<dbReference type="SUPFAM" id="SSF48264">
    <property type="entry name" value="Cytochrome P450"/>
    <property type="match status" value="1"/>
</dbReference>
<evidence type="ECO:0000256" key="1">
    <source>
        <dbReference type="ARBA" id="ARBA00001971"/>
    </source>
</evidence>
<keyword evidence="5 6" id="KW-0349">Heme</keyword>
<reference evidence="7" key="1">
    <citation type="journal article" date="2020" name="Stud. Mycol.">
        <title>101 Dothideomycetes genomes: a test case for predicting lifestyles and emergence of pathogens.</title>
        <authorList>
            <person name="Haridas S."/>
            <person name="Albert R."/>
            <person name="Binder M."/>
            <person name="Bloem J."/>
            <person name="Labutti K."/>
            <person name="Salamov A."/>
            <person name="Andreopoulos B."/>
            <person name="Baker S."/>
            <person name="Barry K."/>
            <person name="Bills G."/>
            <person name="Bluhm B."/>
            <person name="Cannon C."/>
            <person name="Castanera R."/>
            <person name="Culley D."/>
            <person name="Daum C."/>
            <person name="Ezra D."/>
            <person name="Gonzalez J."/>
            <person name="Henrissat B."/>
            <person name="Kuo A."/>
            <person name="Liang C."/>
            <person name="Lipzen A."/>
            <person name="Lutzoni F."/>
            <person name="Magnuson J."/>
            <person name="Mondo S."/>
            <person name="Nolan M."/>
            <person name="Ohm R."/>
            <person name="Pangilinan J."/>
            <person name="Park H.-J."/>
            <person name="Ramirez L."/>
            <person name="Alfaro M."/>
            <person name="Sun H."/>
            <person name="Tritt A."/>
            <person name="Yoshinaga Y."/>
            <person name="Zwiers L.-H."/>
            <person name="Turgeon B."/>
            <person name="Goodwin S."/>
            <person name="Spatafora J."/>
            <person name="Crous P."/>
            <person name="Grigoriev I."/>
        </authorList>
    </citation>
    <scope>NUCLEOTIDE SEQUENCE</scope>
    <source>
        <strain evidence="7">CBS 279.74</strain>
    </source>
</reference>
<keyword evidence="6" id="KW-0503">Monooxygenase</keyword>
<comment type="cofactor">
    <cofactor evidence="1 5">
        <name>heme</name>
        <dbReference type="ChEBI" id="CHEBI:30413"/>
    </cofactor>
</comment>
<keyword evidence="3 5" id="KW-0479">Metal-binding</keyword>
<dbReference type="EMBL" id="MU005771">
    <property type="protein sequence ID" value="KAF2708582.1"/>
    <property type="molecule type" value="Genomic_DNA"/>
</dbReference>
<dbReference type="CDD" id="cd11040">
    <property type="entry name" value="CYP7_CYP8-like"/>
    <property type="match status" value="1"/>
</dbReference>
<dbReference type="PANTHER" id="PTHR47582">
    <property type="entry name" value="P450, PUTATIVE (EUROFUNG)-RELATED"/>
    <property type="match status" value="1"/>
</dbReference>
<evidence type="ECO:0000256" key="6">
    <source>
        <dbReference type="RuleBase" id="RU000461"/>
    </source>
</evidence>
<keyword evidence="4 5" id="KW-0408">Iron</keyword>
<evidence type="ECO:0000313" key="8">
    <source>
        <dbReference type="Proteomes" id="UP000799428"/>
    </source>
</evidence>
<name>A0A6G1K7Y8_9PLEO</name>
<dbReference type="GO" id="GO:0016705">
    <property type="term" value="F:oxidoreductase activity, acting on paired donors, with incorporation or reduction of molecular oxygen"/>
    <property type="evidence" value="ECO:0007669"/>
    <property type="project" value="InterPro"/>
</dbReference>
<evidence type="ECO:0000256" key="5">
    <source>
        <dbReference type="PIRSR" id="PIRSR602403-1"/>
    </source>
</evidence>
<keyword evidence="8" id="KW-1185">Reference proteome</keyword>
<dbReference type="InterPro" id="IPR002403">
    <property type="entry name" value="Cyt_P450_E_grp-IV"/>
</dbReference>
<accession>A0A6G1K7Y8</accession>
<dbReference type="GO" id="GO:0004497">
    <property type="term" value="F:monooxygenase activity"/>
    <property type="evidence" value="ECO:0007669"/>
    <property type="project" value="UniProtKB-KW"/>
</dbReference>
<evidence type="ECO:0000256" key="2">
    <source>
        <dbReference type="ARBA" id="ARBA00010617"/>
    </source>
</evidence>
<dbReference type="AlphaFoldDB" id="A0A6G1K7Y8"/>
<dbReference type="GO" id="GO:0005506">
    <property type="term" value="F:iron ion binding"/>
    <property type="evidence" value="ECO:0007669"/>
    <property type="project" value="InterPro"/>
</dbReference>
<dbReference type="GO" id="GO:0020037">
    <property type="term" value="F:heme binding"/>
    <property type="evidence" value="ECO:0007669"/>
    <property type="project" value="InterPro"/>
</dbReference>
<sequence>MVQYGLLGTIGAVALLLVALRKFLKQSNDECKEPPIVRSTIPLIGHILGMIRYKVFYYQMLRDQTSAPIFSVPVIGKSIYVITSPQLVSTVQRMTKTLAFEPIVAMATQRVSGCSPQGNSIIQYNIDGSQGDRGYVITFFKTMHPALAPGPSLDAMNRIMIQNIAKSADALATSPVNRLNLCKWLRHELTIATTYSVYGPANPMADAKVEDAFWEFEGGLMMLLVNVLPSITARRASEARIAVGKAFQRYFEKGEHLNGSALVQARYNHSREYGLSMEDIGTFEAGGCLATLANTFPTAYWMLAYIYSHPDVLQECRNEVATITTTKPGEDGGRLHVIDMTTIKASCPVITATLQEVLRHTSVGSTVREVVEDTTLDVYALKKGNTLLTPANVLHTDSSLWGANTDTFDHRRFLRAPGKKMPSPTAFRAFGGGSTLCPGRHFATTEVLAIATVFIARFDMLPVGSWPPPDRGNAQFWTQILGPNLDFEVEIHERKELKGVKDKWAFQLSESKVVFAMAAEDLNEVGKE</sequence>
<organism evidence="7 8">
    <name type="scientific">Pleomassaria siparia CBS 279.74</name>
    <dbReference type="NCBI Taxonomy" id="1314801"/>
    <lineage>
        <taxon>Eukaryota</taxon>
        <taxon>Fungi</taxon>
        <taxon>Dikarya</taxon>
        <taxon>Ascomycota</taxon>
        <taxon>Pezizomycotina</taxon>
        <taxon>Dothideomycetes</taxon>
        <taxon>Pleosporomycetidae</taxon>
        <taxon>Pleosporales</taxon>
        <taxon>Pleomassariaceae</taxon>
        <taxon>Pleomassaria</taxon>
    </lineage>
</organism>